<sequence length="74" mass="8674">MPLAALRISRYSTVLDNNQVCVMGHFIRIPIRDGHINRHRELQLQVRFFTNPVVPPSHPLKRRPYLKMSNSSPR</sequence>
<dbReference type="AlphaFoldDB" id="A0A0C3CZN3"/>
<name>A0A0C3CZN3_9AGAM</name>
<accession>A0A0C3CZN3</accession>
<evidence type="ECO:0000256" key="1">
    <source>
        <dbReference type="SAM" id="MobiDB-lite"/>
    </source>
</evidence>
<evidence type="ECO:0000313" key="3">
    <source>
        <dbReference type="Proteomes" id="UP000053989"/>
    </source>
</evidence>
<organism evidence="2 3">
    <name type="scientific">Scleroderma citrinum Foug A</name>
    <dbReference type="NCBI Taxonomy" id="1036808"/>
    <lineage>
        <taxon>Eukaryota</taxon>
        <taxon>Fungi</taxon>
        <taxon>Dikarya</taxon>
        <taxon>Basidiomycota</taxon>
        <taxon>Agaricomycotina</taxon>
        <taxon>Agaricomycetes</taxon>
        <taxon>Agaricomycetidae</taxon>
        <taxon>Boletales</taxon>
        <taxon>Sclerodermatineae</taxon>
        <taxon>Sclerodermataceae</taxon>
        <taxon>Scleroderma</taxon>
    </lineage>
</organism>
<reference evidence="3" key="2">
    <citation type="submission" date="2015-01" db="EMBL/GenBank/DDBJ databases">
        <title>Evolutionary Origins and Diversification of the Mycorrhizal Mutualists.</title>
        <authorList>
            <consortium name="DOE Joint Genome Institute"/>
            <consortium name="Mycorrhizal Genomics Consortium"/>
            <person name="Kohler A."/>
            <person name="Kuo A."/>
            <person name="Nagy L.G."/>
            <person name="Floudas D."/>
            <person name="Copeland A."/>
            <person name="Barry K.W."/>
            <person name="Cichocki N."/>
            <person name="Veneault-Fourrey C."/>
            <person name="LaButti K."/>
            <person name="Lindquist E.A."/>
            <person name="Lipzen A."/>
            <person name="Lundell T."/>
            <person name="Morin E."/>
            <person name="Murat C."/>
            <person name="Riley R."/>
            <person name="Ohm R."/>
            <person name="Sun H."/>
            <person name="Tunlid A."/>
            <person name="Henrissat B."/>
            <person name="Grigoriev I.V."/>
            <person name="Hibbett D.S."/>
            <person name="Martin F."/>
        </authorList>
    </citation>
    <scope>NUCLEOTIDE SEQUENCE [LARGE SCALE GENOMIC DNA]</scope>
    <source>
        <strain evidence="3">Foug A</strain>
    </source>
</reference>
<dbReference type="InParanoid" id="A0A0C3CZN3"/>
<dbReference type="EMBL" id="KN822164">
    <property type="protein sequence ID" value="KIM54025.1"/>
    <property type="molecule type" value="Genomic_DNA"/>
</dbReference>
<dbReference type="Proteomes" id="UP000053989">
    <property type="component" value="Unassembled WGS sequence"/>
</dbReference>
<keyword evidence="3" id="KW-1185">Reference proteome</keyword>
<evidence type="ECO:0000313" key="2">
    <source>
        <dbReference type="EMBL" id="KIM54025.1"/>
    </source>
</evidence>
<dbReference type="HOGENOM" id="CLU_2689246_0_0_1"/>
<proteinExistence type="predicted"/>
<feature type="region of interest" description="Disordered" evidence="1">
    <location>
        <begin position="55"/>
        <end position="74"/>
    </location>
</feature>
<protein>
    <submittedName>
        <fullName evidence="2">Uncharacterized protein</fullName>
    </submittedName>
</protein>
<gene>
    <name evidence="2" type="ORF">SCLCIDRAFT_1222316</name>
</gene>
<reference evidence="2 3" key="1">
    <citation type="submission" date="2014-04" db="EMBL/GenBank/DDBJ databases">
        <authorList>
            <consortium name="DOE Joint Genome Institute"/>
            <person name="Kuo A."/>
            <person name="Kohler A."/>
            <person name="Nagy L.G."/>
            <person name="Floudas D."/>
            <person name="Copeland A."/>
            <person name="Barry K.W."/>
            <person name="Cichocki N."/>
            <person name="Veneault-Fourrey C."/>
            <person name="LaButti K."/>
            <person name="Lindquist E.A."/>
            <person name="Lipzen A."/>
            <person name="Lundell T."/>
            <person name="Morin E."/>
            <person name="Murat C."/>
            <person name="Sun H."/>
            <person name="Tunlid A."/>
            <person name="Henrissat B."/>
            <person name="Grigoriev I.V."/>
            <person name="Hibbett D.S."/>
            <person name="Martin F."/>
            <person name="Nordberg H.P."/>
            <person name="Cantor M.N."/>
            <person name="Hua S.X."/>
        </authorList>
    </citation>
    <scope>NUCLEOTIDE SEQUENCE [LARGE SCALE GENOMIC DNA]</scope>
    <source>
        <strain evidence="2 3">Foug A</strain>
    </source>
</reference>